<keyword evidence="2" id="KW-1185">Reference proteome</keyword>
<dbReference type="SUPFAM" id="SSF48452">
    <property type="entry name" value="TPR-like"/>
    <property type="match status" value="1"/>
</dbReference>
<protein>
    <recommendedName>
        <fullName evidence="3">Tetratricopeptide repeat protein 39B</fullName>
    </recommendedName>
</protein>
<dbReference type="AlphaFoldDB" id="A0A8S1FD63"/>
<reference evidence="1 2" key="1">
    <citation type="submission" date="2020-04" db="EMBL/GenBank/DDBJ databases">
        <authorList>
            <person name="Laetsch R D."/>
            <person name="Stevens L."/>
            <person name="Kumar S."/>
            <person name="Blaxter L. M."/>
        </authorList>
    </citation>
    <scope>NUCLEOTIDE SEQUENCE [LARGE SCALE GENOMIC DNA]</scope>
</reference>
<evidence type="ECO:0008006" key="3">
    <source>
        <dbReference type="Google" id="ProtNLM"/>
    </source>
</evidence>
<dbReference type="InterPro" id="IPR019734">
    <property type="entry name" value="TPR_rpt"/>
</dbReference>
<dbReference type="InterPro" id="IPR011990">
    <property type="entry name" value="TPR-like_helical_dom_sf"/>
</dbReference>
<dbReference type="PANTHER" id="PTHR31859">
    <property type="entry name" value="TETRATRICOPEPTIDE REPEAT PROTEIN 39 FAMILY MEMBER"/>
    <property type="match status" value="1"/>
</dbReference>
<comment type="caution">
    <text evidence="1">The sequence shown here is derived from an EMBL/GenBank/DDBJ whole genome shotgun (WGS) entry which is preliminary data.</text>
</comment>
<dbReference type="PANTHER" id="PTHR31859:SF9">
    <property type="entry name" value="TETRATRICOPEPTIDE REPEAT PROTEIN 39B"/>
    <property type="match status" value="1"/>
</dbReference>
<accession>A0A8S1FD63</accession>
<name>A0A8S1FD63_9PELO</name>
<dbReference type="Pfam" id="PF10300">
    <property type="entry name" value="Iml2-TPR_39"/>
    <property type="match status" value="1"/>
</dbReference>
<sequence>MVDRPRSLSGITVNSDAEYQDAFDHVTYSDSLELLDTISETQITLNLFMNNKFALAEERMAELYDRSMYHSMGYTCILFIKAVMTVDKKEMEKAVEACRVSCDVIEKFRARRSLTESIFGATAKGKKLTDEELHAELCYAQILLLRAILTFFHDDNFASFIKGALNIRTCYQTYKYCERLMKEQSIWVGRNERVKRQFESGVQMGLGTFALMLSTLPSKVLRLLEVVGFSGDKGAGMRDLHHVASMTNTLYSPLAKLILLTWHLVACFVLGTGQPDLKVCNQLMPSITHMWKNGAITLFMRARLLLVSGDIDSAIFYYNKSIDSQSVYEQFHHACYWELLFAHGFQRRWSHAANYAKKLSVESKWSRCVYTYLLCIFFAADETVGEKKRNETIGVLASKVDKLRMRIAGKSIPVEKYCGRKAKRFATTNSLIFAHYEFIYFWNGFDIVCKSPKLLPPILDDLDRTWEKRKDTCDIDDECLYYFLKGVCLRHMKHYAQAEANLQKVIDNEQHIDAFTYLPPNATYEMALIRINEGFHTDGEKLLNVARSYKGYSLENKLHFRIHSAMDSMGCRTPML</sequence>
<dbReference type="SUPFAM" id="SSF81901">
    <property type="entry name" value="HCP-like"/>
    <property type="match status" value="1"/>
</dbReference>
<evidence type="ECO:0000313" key="2">
    <source>
        <dbReference type="Proteomes" id="UP000494206"/>
    </source>
</evidence>
<dbReference type="InterPro" id="IPR019412">
    <property type="entry name" value="IML2/TPR_39"/>
</dbReference>
<gene>
    <name evidence="1" type="ORF">CBOVIS_LOCUS12680</name>
</gene>
<dbReference type="Gene3D" id="1.25.40.10">
    <property type="entry name" value="Tetratricopeptide repeat domain"/>
    <property type="match status" value="1"/>
</dbReference>
<dbReference type="OrthoDB" id="43460at2759"/>
<dbReference type="SMART" id="SM00028">
    <property type="entry name" value="TPR"/>
    <property type="match status" value="2"/>
</dbReference>
<evidence type="ECO:0000313" key="1">
    <source>
        <dbReference type="EMBL" id="CAB3411270.1"/>
    </source>
</evidence>
<proteinExistence type="predicted"/>
<dbReference type="Proteomes" id="UP000494206">
    <property type="component" value="Unassembled WGS sequence"/>
</dbReference>
<dbReference type="EMBL" id="CADEPM010000013">
    <property type="protein sequence ID" value="CAB3411270.1"/>
    <property type="molecule type" value="Genomic_DNA"/>
</dbReference>
<organism evidence="1 2">
    <name type="scientific">Caenorhabditis bovis</name>
    <dbReference type="NCBI Taxonomy" id="2654633"/>
    <lineage>
        <taxon>Eukaryota</taxon>
        <taxon>Metazoa</taxon>
        <taxon>Ecdysozoa</taxon>
        <taxon>Nematoda</taxon>
        <taxon>Chromadorea</taxon>
        <taxon>Rhabditida</taxon>
        <taxon>Rhabditina</taxon>
        <taxon>Rhabditomorpha</taxon>
        <taxon>Rhabditoidea</taxon>
        <taxon>Rhabditidae</taxon>
        <taxon>Peloderinae</taxon>
        <taxon>Caenorhabditis</taxon>
    </lineage>
</organism>